<dbReference type="GO" id="GO:0016787">
    <property type="term" value="F:hydrolase activity"/>
    <property type="evidence" value="ECO:0007669"/>
    <property type="project" value="UniProtKB-KW"/>
</dbReference>
<protein>
    <submittedName>
        <fullName evidence="3">Alpha/beta fold hydrolase</fullName>
    </submittedName>
</protein>
<organism evidence="3 4">
    <name type="scientific">Tigheibacillus jepli</name>
    <dbReference type="NCBI Taxonomy" id="3035914"/>
    <lineage>
        <taxon>Bacteria</taxon>
        <taxon>Bacillati</taxon>
        <taxon>Bacillota</taxon>
        <taxon>Bacilli</taxon>
        <taxon>Bacillales</taxon>
        <taxon>Bacillaceae</taxon>
        <taxon>Tigheibacillus</taxon>
    </lineage>
</organism>
<dbReference type="Pfam" id="PF12146">
    <property type="entry name" value="Hydrolase_4"/>
    <property type="match status" value="1"/>
</dbReference>
<dbReference type="PANTHER" id="PTHR43798:SF31">
    <property type="entry name" value="AB HYDROLASE SUPERFAMILY PROTEIN YCLE"/>
    <property type="match status" value="1"/>
</dbReference>
<feature type="domain" description="Serine aminopeptidase S33" evidence="2">
    <location>
        <begin position="52"/>
        <end position="209"/>
    </location>
</feature>
<reference evidence="3 4" key="1">
    <citation type="submission" date="2023-10" db="EMBL/GenBank/DDBJ databases">
        <title>179-bfca-hs.</title>
        <authorList>
            <person name="Miliotis G."/>
            <person name="Sengupta P."/>
            <person name="Hameed A."/>
            <person name="Chuvochina M."/>
            <person name="Mcdonagh F."/>
            <person name="Simpson A.C."/>
            <person name="Singh N.K."/>
            <person name="Rekha P.D."/>
            <person name="Raman K."/>
            <person name="Hugenholtz P."/>
            <person name="Venkateswaran K."/>
        </authorList>
    </citation>
    <scope>NUCLEOTIDE SEQUENCE [LARGE SCALE GENOMIC DNA]</scope>
    <source>
        <strain evidence="3 4">179-BFC-A-HS</strain>
    </source>
</reference>
<dbReference type="PANTHER" id="PTHR43798">
    <property type="entry name" value="MONOACYLGLYCEROL LIPASE"/>
    <property type="match status" value="1"/>
</dbReference>
<gene>
    <name evidence="3" type="ORF">P5G51_017580</name>
</gene>
<sequence length="235" mass="27012">MIGCLVIHGYTGGPYELEPLTTFLREQTNWYIKVPVLPGHGTNLALENITYEQWIDTAEKALLQMKEKYDEIYIIGFSMGGMIAAYLAGKYHVDKLVLLAPAGKYLYWKQLLLDAADMVEDGFKGRLRQNRLYIHYRKKLGVVPFKANVEFMKLVKYTRKYLKDVEAPVLIAQGHCDGMVPYKTAYYLEKEISSEEKEVVFFDKSKHLMCLGSDKETLNSLVYQFLKKPVSVVKS</sequence>
<evidence type="ECO:0000313" key="3">
    <source>
        <dbReference type="EMBL" id="MDY0406908.1"/>
    </source>
</evidence>
<evidence type="ECO:0000259" key="2">
    <source>
        <dbReference type="Pfam" id="PF12146"/>
    </source>
</evidence>
<keyword evidence="4" id="KW-1185">Reference proteome</keyword>
<proteinExistence type="predicted"/>
<name>A0ABU5CKP0_9BACI</name>
<dbReference type="InterPro" id="IPR022742">
    <property type="entry name" value="Hydrolase_4"/>
</dbReference>
<evidence type="ECO:0000256" key="1">
    <source>
        <dbReference type="ARBA" id="ARBA00022801"/>
    </source>
</evidence>
<dbReference type="PIRSF" id="PIRSF017388">
    <property type="entry name" value="Esterase_lipase"/>
    <property type="match status" value="1"/>
</dbReference>
<evidence type="ECO:0000313" key="4">
    <source>
        <dbReference type="Proteomes" id="UP001228376"/>
    </source>
</evidence>
<dbReference type="SUPFAM" id="SSF53474">
    <property type="entry name" value="alpha/beta-Hydrolases"/>
    <property type="match status" value="1"/>
</dbReference>
<dbReference type="RefSeq" id="WP_306066021.1">
    <property type="nucleotide sequence ID" value="NZ_JAROCA020000003.1"/>
</dbReference>
<dbReference type="EMBL" id="JAROCA020000003">
    <property type="protein sequence ID" value="MDY0406908.1"/>
    <property type="molecule type" value="Genomic_DNA"/>
</dbReference>
<keyword evidence="1 3" id="KW-0378">Hydrolase</keyword>
<accession>A0ABU5CKP0</accession>
<comment type="caution">
    <text evidence="3">The sequence shown here is derived from an EMBL/GenBank/DDBJ whole genome shotgun (WGS) entry which is preliminary data.</text>
</comment>
<dbReference type="Gene3D" id="3.40.50.1820">
    <property type="entry name" value="alpha/beta hydrolase"/>
    <property type="match status" value="1"/>
</dbReference>
<dbReference type="InterPro" id="IPR050266">
    <property type="entry name" value="AB_hydrolase_sf"/>
</dbReference>
<dbReference type="InterPro" id="IPR029058">
    <property type="entry name" value="AB_hydrolase_fold"/>
</dbReference>
<dbReference type="InterPro" id="IPR012354">
    <property type="entry name" value="Esterase_lipase"/>
</dbReference>
<dbReference type="Proteomes" id="UP001228376">
    <property type="component" value="Unassembled WGS sequence"/>
</dbReference>